<organism evidence="5 6">
    <name type="scientific">Agrocybe pediades</name>
    <dbReference type="NCBI Taxonomy" id="84607"/>
    <lineage>
        <taxon>Eukaryota</taxon>
        <taxon>Fungi</taxon>
        <taxon>Dikarya</taxon>
        <taxon>Basidiomycota</taxon>
        <taxon>Agaricomycotina</taxon>
        <taxon>Agaricomycetes</taxon>
        <taxon>Agaricomycetidae</taxon>
        <taxon>Agaricales</taxon>
        <taxon>Agaricineae</taxon>
        <taxon>Strophariaceae</taxon>
        <taxon>Agrocybe</taxon>
    </lineage>
</organism>
<dbReference type="PRINTS" id="PR00080">
    <property type="entry name" value="SDRFAMILY"/>
</dbReference>
<dbReference type="InterPro" id="IPR051911">
    <property type="entry name" value="SDR_oxidoreductase"/>
</dbReference>
<comment type="similarity">
    <text evidence="1 4">Belongs to the short-chain dehydrogenases/reductases (SDR) family.</text>
</comment>
<evidence type="ECO:0000256" key="4">
    <source>
        <dbReference type="RuleBase" id="RU000363"/>
    </source>
</evidence>
<gene>
    <name evidence="5" type="ORF">D9613_011249</name>
</gene>
<dbReference type="AlphaFoldDB" id="A0A8H4QRY0"/>
<proteinExistence type="inferred from homology"/>
<dbReference type="PRINTS" id="PR00081">
    <property type="entry name" value="GDHRDH"/>
</dbReference>
<keyword evidence="6" id="KW-1185">Reference proteome</keyword>
<dbReference type="Gene3D" id="3.40.50.720">
    <property type="entry name" value="NAD(P)-binding Rossmann-like Domain"/>
    <property type="match status" value="1"/>
</dbReference>
<dbReference type="InterPro" id="IPR020904">
    <property type="entry name" value="Sc_DH/Rdtase_CS"/>
</dbReference>
<name>A0A8H4QRY0_9AGAR</name>
<keyword evidence="2" id="KW-0521">NADP</keyword>
<comment type="caution">
    <text evidence="5">The sequence shown here is derived from an EMBL/GenBank/DDBJ whole genome shotgun (WGS) entry which is preliminary data.</text>
</comment>
<reference evidence="5 6" key="1">
    <citation type="submission" date="2019-12" db="EMBL/GenBank/DDBJ databases">
        <authorList>
            <person name="Floudas D."/>
            <person name="Bentzer J."/>
            <person name="Ahren D."/>
            <person name="Johansson T."/>
            <person name="Persson P."/>
            <person name="Tunlid A."/>
        </authorList>
    </citation>
    <scope>NUCLEOTIDE SEQUENCE [LARGE SCALE GENOMIC DNA]</scope>
    <source>
        <strain evidence="5 6">CBS 102.39</strain>
    </source>
</reference>
<dbReference type="InterPro" id="IPR036291">
    <property type="entry name" value="NAD(P)-bd_dom_sf"/>
</dbReference>
<sequence>MSTELVWLITGTTSGLGREMAIAALNRGDKVIATGRNMSSGKCEDLRSRGAELIELDVTAPLPAIQEIAQRAVSLHGKVDVLINNAGYAALGTLEETTVNVFGPLNIARAFLPYMRQRKTGTIVFVGSVTGWRASPYSGLYSSTKWSLRGLSETLHEEISPLGLRSICIDFGYFRTPMLQAGRRQERVERIVDYKEIVDAQEERLQRTDGNQPGDPVKAAEVVISIVRGEGVAAGKPFPISLALGTDCYVTAKASAEKALTRLNDWREASLSTDF</sequence>
<dbReference type="GO" id="GO:0016491">
    <property type="term" value="F:oxidoreductase activity"/>
    <property type="evidence" value="ECO:0007669"/>
    <property type="project" value="UniProtKB-KW"/>
</dbReference>
<dbReference type="Pfam" id="PF00106">
    <property type="entry name" value="adh_short"/>
    <property type="match status" value="1"/>
</dbReference>
<dbReference type="InterPro" id="IPR002347">
    <property type="entry name" value="SDR_fam"/>
</dbReference>
<dbReference type="PANTHER" id="PTHR43976:SF16">
    <property type="entry name" value="SHORT-CHAIN DEHYDROGENASE_REDUCTASE FAMILY PROTEIN"/>
    <property type="match status" value="1"/>
</dbReference>
<keyword evidence="3" id="KW-0560">Oxidoreductase</keyword>
<dbReference type="Proteomes" id="UP000521872">
    <property type="component" value="Unassembled WGS sequence"/>
</dbReference>
<dbReference type="CDD" id="cd05374">
    <property type="entry name" value="17beta-HSD-like_SDR_c"/>
    <property type="match status" value="1"/>
</dbReference>
<accession>A0A8H4QRY0</accession>
<evidence type="ECO:0000256" key="1">
    <source>
        <dbReference type="ARBA" id="ARBA00006484"/>
    </source>
</evidence>
<protein>
    <submittedName>
        <fullName evidence="5">Uncharacterized protein</fullName>
    </submittedName>
</protein>
<evidence type="ECO:0000313" key="5">
    <source>
        <dbReference type="EMBL" id="KAF4616111.1"/>
    </source>
</evidence>
<evidence type="ECO:0000256" key="2">
    <source>
        <dbReference type="ARBA" id="ARBA00022857"/>
    </source>
</evidence>
<dbReference type="PANTHER" id="PTHR43976">
    <property type="entry name" value="SHORT CHAIN DEHYDROGENASE"/>
    <property type="match status" value="1"/>
</dbReference>
<evidence type="ECO:0000313" key="6">
    <source>
        <dbReference type="Proteomes" id="UP000521872"/>
    </source>
</evidence>
<dbReference type="EMBL" id="JAACJL010000032">
    <property type="protein sequence ID" value="KAF4616111.1"/>
    <property type="molecule type" value="Genomic_DNA"/>
</dbReference>
<evidence type="ECO:0000256" key="3">
    <source>
        <dbReference type="ARBA" id="ARBA00023002"/>
    </source>
</evidence>
<dbReference type="SUPFAM" id="SSF51735">
    <property type="entry name" value="NAD(P)-binding Rossmann-fold domains"/>
    <property type="match status" value="1"/>
</dbReference>
<dbReference type="PROSITE" id="PS00061">
    <property type="entry name" value="ADH_SHORT"/>
    <property type="match status" value="1"/>
</dbReference>